<evidence type="ECO:0000256" key="7">
    <source>
        <dbReference type="HAMAP-Rule" id="MF_01183"/>
    </source>
</evidence>
<dbReference type="SUPFAM" id="SSF54534">
    <property type="entry name" value="FKBP-like"/>
    <property type="match status" value="2"/>
</dbReference>
<dbReference type="PROSITE" id="PS50198">
    <property type="entry name" value="PPIC_PPIASE_2"/>
    <property type="match status" value="2"/>
</dbReference>
<keyword evidence="5 7" id="KW-0143">Chaperone</keyword>
<dbReference type="InterPro" id="IPR023034">
    <property type="entry name" value="PPIase_SurA"/>
</dbReference>
<keyword evidence="2 7" id="KW-0677">Repeat</keyword>
<dbReference type="Pfam" id="PF13616">
    <property type="entry name" value="Rotamase_3"/>
    <property type="match status" value="1"/>
</dbReference>
<dbReference type="InterPro" id="IPR000297">
    <property type="entry name" value="PPIase_PpiC"/>
</dbReference>
<dbReference type="GO" id="GO:0042277">
    <property type="term" value="F:peptide binding"/>
    <property type="evidence" value="ECO:0007669"/>
    <property type="project" value="InterPro"/>
</dbReference>
<dbReference type="EC" id="5.2.1.8" evidence="7"/>
<evidence type="ECO:0000256" key="1">
    <source>
        <dbReference type="ARBA" id="ARBA00022729"/>
    </source>
</evidence>
<organism evidence="9 10">
    <name type="scientific">SAR86 cluster bacterium</name>
    <dbReference type="NCBI Taxonomy" id="2030880"/>
    <lineage>
        <taxon>Bacteria</taxon>
        <taxon>Pseudomonadati</taxon>
        <taxon>Pseudomonadota</taxon>
        <taxon>Gammaproteobacteria</taxon>
        <taxon>SAR86 cluster</taxon>
    </lineage>
</organism>
<evidence type="ECO:0000256" key="5">
    <source>
        <dbReference type="ARBA" id="ARBA00023186"/>
    </source>
</evidence>
<dbReference type="Proteomes" id="UP000315283">
    <property type="component" value="Unassembled WGS sequence"/>
</dbReference>
<dbReference type="GO" id="GO:0030288">
    <property type="term" value="C:outer membrane-bounded periplasmic space"/>
    <property type="evidence" value="ECO:0007669"/>
    <property type="project" value="InterPro"/>
</dbReference>
<dbReference type="PANTHER" id="PTHR47637">
    <property type="entry name" value="CHAPERONE SURA"/>
    <property type="match status" value="1"/>
</dbReference>
<dbReference type="Gene3D" id="1.10.4030.10">
    <property type="entry name" value="Porin chaperone SurA, peptide-binding domain"/>
    <property type="match status" value="1"/>
</dbReference>
<evidence type="ECO:0000259" key="8">
    <source>
        <dbReference type="PROSITE" id="PS50198"/>
    </source>
</evidence>
<keyword evidence="1 7" id="KW-0732">Signal</keyword>
<dbReference type="GO" id="GO:0006457">
    <property type="term" value="P:protein folding"/>
    <property type="evidence" value="ECO:0007669"/>
    <property type="project" value="UniProtKB-UniRule"/>
</dbReference>
<sequence>MKKLLTASLIILSSVSNAKIEVLDRIAIIVDDGVVMESQIKSTIEDIIGRYEDQNLEKPPQNIIEEQVSEKLIIEELQLQMADRAGIKISDAELNITMGRLASNNQMTLEGFIGFIEENGDSYEDLREEMRREMRIQRIQRGRVNSNIDITEKEFEAFIATDESLGALQPELLVRQILVRDIDQANEIIELIKDGSDFAQIASEFSVSSNASTGGLINWRRLIDMPELFERALNKKSVGYISDPLESGSGYHILKLEDKRGEFVKYEEQWQSRHILLIPSAIRSEEDTEKQLNEIRQRVLQGEDFSSLADEFSEDPGSAKLGGDLGWLGLGVLASEFEKTMLETDIGILSEVFQTEFGFHFLEVVGKRTHELTEELIKDRAYSILYARKFEEELENTLRTMRAEAFVEFKNLD</sequence>
<comment type="domain">
    <text evidence="7">The PPIase activity resides only in the second parvulin domain. The N-terminal region and the C-terminal tail are necessary and sufficient for the chaperone activity of SurA. The PPIase activity is dispensable for SurA to function as a chaperone. The N-terminal region and the C-terminal tail are also required for porin recognition.</text>
</comment>
<evidence type="ECO:0000256" key="2">
    <source>
        <dbReference type="ARBA" id="ARBA00022737"/>
    </source>
</evidence>
<dbReference type="EMBL" id="SHBJ01000014">
    <property type="protein sequence ID" value="RZO28394.1"/>
    <property type="molecule type" value="Genomic_DNA"/>
</dbReference>
<evidence type="ECO:0000313" key="10">
    <source>
        <dbReference type="Proteomes" id="UP000315283"/>
    </source>
</evidence>
<dbReference type="Gene3D" id="3.10.50.40">
    <property type="match status" value="2"/>
</dbReference>
<dbReference type="InterPro" id="IPR027304">
    <property type="entry name" value="Trigger_fact/SurA_dom_sf"/>
</dbReference>
<comment type="caution">
    <text evidence="9">The sequence shown here is derived from an EMBL/GenBank/DDBJ whole genome shotgun (WGS) entry which is preliminary data.</text>
</comment>
<dbReference type="SUPFAM" id="SSF109998">
    <property type="entry name" value="Triger factor/SurA peptide-binding domain-like"/>
    <property type="match status" value="1"/>
</dbReference>
<dbReference type="GO" id="GO:0003755">
    <property type="term" value="F:peptidyl-prolyl cis-trans isomerase activity"/>
    <property type="evidence" value="ECO:0007669"/>
    <property type="project" value="UniProtKB-UniRule"/>
</dbReference>
<dbReference type="HAMAP" id="MF_01183">
    <property type="entry name" value="Chaperone_SurA"/>
    <property type="match status" value="1"/>
</dbReference>
<comment type="subcellular location">
    <subcellularLocation>
        <location evidence="7">Periplasm</location>
    </subcellularLocation>
    <text evidence="7">Is capable of associating with the outer membrane.</text>
</comment>
<feature type="domain" description="PpiC" evidence="8">
    <location>
        <begin position="267"/>
        <end position="366"/>
    </location>
</feature>
<keyword evidence="3 7" id="KW-0574">Periplasm</keyword>
<evidence type="ECO:0000256" key="6">
    <source>
        <dbReference type="ARBA" id="ARBA00023235"/>
    </source>
</evidence>
<reference evidence="9 10" key="1">
    <citation type="submission" date="2019-02" db="EMBL/GenBank/DDBJ databases">
        <title>Prokaryotic population dynamics and viral predation in marine succession experiment using metagenomics: the confinement effect.</title>
        <authorList>
            <person name="Haro-Moreno J.M."/>
            <person name="Rodriguez-Valera F."/>
            <person name="Lopez-Perez M."/>
        </authorList>
    </citation>
    <scope>NUCLEOTIDE SEQUENCE [LARGE SCALE GENOMIC DNA]</scope>
    <source>
        <strain evidence="9">MED-G164</strain>
    </source>
</reference>
<comment type="function">
    <text evidence="7">Chaperone involved in the correct folding and assembly of outer membrane proteins. Recognizes specific patterns of aromatic residues and the orientation of their side chains, which are found more frequently in integral outer membrane proteins. May act in both early periplasmic and late outer membrane-associated steps of protein maturation.</text>
</comment>
<protein>
    <recommendedName>
        <fullName evidence="7">Chaperone SurA</fullName>
    </recommendedName>
    <alternativeName>
        <fullName evidence="7">Peptidyl-prolyl cis-trans isomerase SurA</fullName>
        <shortName evidence="7">PPIase SurA</shortName>
        <ecNumber evidence="7">5.2.1.8</ecNumber>
    </alternativeName>
    <alternativeName>
        <fullName evidence="7">Rotamase SurA</fullName>
    </alternativeName>
</protein>
<dbReference type="Pfam" id="PF00639">
    <property type="entry name" value="Rotamase"/>
    <property type="match status" value="1"/>
</dbReference>
<gene>
    <name evidence="7" type="primary">surA</name>
    <name evidence="9" type="ORF">EVA97_02795</name>
</gene>
<dbReference type="GO" id="GO:0051082">
    <property type="term" value="F:unfolded protein binding"/>
    <property type="evidence" value="ECO:0007669"/>
    <property type="project" value="UniProtKB-UniRule"/>
</dbReference>
<evidence type="ECO:0000313" key="9">
    <source>
        <dbReference type="EMBL" id="RZO28394.1"/>
    </source>
</evidence>
<dbReference type="GO" id="GO:0043165">
    <property type="term" value="P:Gram-negative-bacterium-type cell outer membrane assembly"/>
    <property type="evidence" value="ECO:0007669"/>
    <property type="project" value="InterPro"/>
</dbReference>
<keyword evidence="6 7" id="KW-0413">Isomerase</keyword>
<comment type="catalytic activity">
    <reaction evidence="7">
        <text>[protein]-peptidylproline (omega=180) = [protein]-peptidylproline (omega=0)</text>
        <dbReference type="Rhea" id="RHEA:16237"/>
        <dbReference type="Rhea" id="RHEA-COMP:10747"/>
        <dbReference type="Rhea" id="RHEA-COMP:10748"/>
        <dbReference type="ChEBI" id="CHEBI:83833"/>
        <dbReference type="ChEBI" id="CHEBI:83834"/>
        <dbReference type="EC" id="5.2.1.8"/>
    </reaction>
</comment>
<accession>A0A520N4H7</accession>
<dbReference type="PROSITE" id="PS01096">
    <property type="entry name" value="PPIC_PPIASE_1"/>
    <property type="match status" value="1"/>
</dbReference>
<evidence type="ECO:0000256" key="3">
    <source>
        <dbReference type="ARBA" id="ARBA00022764"/>
    </source>
</evidence>
<dbReference type="InterPro" id="IPR015391">
    <property type="entry name" value="SurA_N"/>
</dbReference>
<dbReference type="Pfam" id="PF09312">
    <property type="entry name" value="SurA_N"/>
    <property type="match status" value="1"/>
</dbReference>
<keyword evidence="4 7" id="KW-0697">Rotamase</keyword>
<dbReference type="InterPro" id="IPR050280">
    <property type="entry name" value="OMP_Chaperone_SurA"/>
</dbReference>
<name>A0A520N4H7_9GAMM</name>
<dbReference type="InterPro" id="IPR023058">
    <property type="entry name" value="PPIase_PpiC_CS"/>
</dbReference>
<dbReference type="GO" id="GO:0050821">
    <property type="term" value="P:protein stabilization"/>
    <property type="evidence" value="ECO:0007669"/>
    <property type="project" value="InterPro"/>
</dbReference>
<dbReference type="AlphaFoldDB" id="A0A520N4H7"/>
<dbReference type="PANTHER" id="PTHR47637:SF1">
    <property type="entry name" value="CHAPERONE SURA"/>
    <property type="match status" value="1"/>
</dbReference>
<feature type="domain" description="PpiC" evidence="8">
    <location>
        <begin position="169"/>
        <end position="258"/>
    </location>
</feature>
<dbReference type="InterPro" id="IPR046357">
    <property type="entry name" value="PPIase_dom_sf"/>
</dbReference>
<proteinExistence type="inferred from homology"/>
<evidence type="ECO:0000256" key="4">
    <source>
        <dbReference type="ARBA" id="ARBA00023110"/>
    </source>
</evidence>